<dbReference type="PANTHER" id="PTHR48099">
    <property type="entry name" value="C-1-TETRAHYDROFOLATE SYNTHASE, CYTOPLASMIC-RELATED"/>
    <property type="match status" value="1"/>
</dbReference>
<dbReference type="EMBL" id="HBUF01172374">
    <property type="protein sequence ID" value="CAG6653187.1"/>
    <property type="molecule type" value="Transcribed_RNA"/>
</dbReference>
<protein>
    <submittedName>
        <fullName evidence="2">Bifunctional methylenetetrahydrofolate dehydrogenase/cyclohydrolase, mitochondrial</fullName>
    </submittedName>
</protein>
<organism evidence="2">
    <name type="scientific">Cacopsylla melanoneura</name>
    <dbReference type="NCBI Taxonomy" id="428564"/>
    <lineage>
        <taxon>Eukaryota</taxon>
        <taxon>Metazoa</taxon>
        <taxon>Ecdysozoa</taxon>
        <taxon>Arthropoda</taxon>
        <taxon>Hexapoda</taxon>
        <taxon>Insecta</taxon>
        <taxon>Pterygota</taxon>
        <taxon>Neoptera</taxon>
        <taxon>Paraneoptera</taxon>
        <taxon>Hemiptera</taxon>
        <taxon>Sternorrhyncha</taxon>
        <taxon>Psylloidea</taxon>
        <taxon>Psyllidae</taxon>
        <taxon>Psyllinae</taxon>
        <taxon>Cacopsylla</taxon>
    </lineage>
</organism>
<dbReference type="GO" id="GO:0004477">
    <property type="term" value="F:methenyltetrahydrofolate cyclohydrolase activity"/>
    <property type="evidence" value="ECO:0007669"/>
    <property type="project" value="TreeGrafter"/>
</dbReference>
<dbReference type="Gene3D" id="3.40.50.10860">
    <property type="entry name" value="Leucine Dehydrogenase, chain A, domain 1"/>
    <property type="match status" value="1"/>
</dbReference>
<dbReference type="PANTHER" id="PTHR48099:SF11">
    <property type="entry name" value="BIFUNCTIONAL METHYLENETETRAHYDROFOLATE DEHYDROGENASE_CYCLOHYDROLASE, MITOCHONDRIAL"/>
    <property type="match status" value="1"/>
</dbReference>
<dbReference type="AlphaFoldDB" id="A0A8D8RRF8"/>
<dbReference type="InterPro" id="IPR000672">
    <property type="entry name" value="THF_DH/CycHdrlase"/>
</dbReference>
<sequence>MFSRICCLISQKSSLHTSSICNTAQIIDGKFIANTILEELKIEVKEWVALGHRIPTLSAILVGNDLASATYVNNKMKAAAKVGINSNTIRMKESVSELELLECINELNNNPTVDAILVQRWKHLGRMLLCVAARKTLECQLPCYFMLMGQVKPTLWTLRLLFVTGTHRVTNLPDTRAVRIL</sequence>
<dbReference type="GO" id="GO:0035999">
    <property type="term" value="P:tetrahydrofolate interconversion"/>
    <property type="evidence" value="ECO:0007669"/>
    <property type="project" value="TreeGrafter"/>
</dbReference>
<dbReference type="GO" id="GO:0004488">
    <property type="term" value="F:methylenetetrahydrofolate dehydrogenase (NADP+) activity"/>
    <property type="evidence" value="ECO:0007669"/>
    <property type="project" value="InterPro"/>
</dbReference>
<name>A0A8D8RRF8_9HEMI</name>
<dbReference type="Pfam" id="PF00763">
    <property type="entry name" value="THF_DHG_CYH"/>
    <property type="match status" value="1"/>
</dbReference>
<dbReference type="PRINTS" id="PR00085">
    <property type="entry name" value="THFDHDRGNASE"/>
</dbReference>
<reference evidence="2" key="1">
    <citation type="submission" date="2021-05" db="EMBL/GenBank/DDBJ databases">
        <authorList>
            <person name="Alioto T."/>
            <person name="Alioto T."/>
            <person name="Gomez Garrido J."/>
        </authorList>
    </citation>
    <scope>NUCLEOTIDE SEQUENCE</scope>
</reference>
<dbReference type="GO" id="GO:0005739">
    <property type="term" value="C:mitochondrion"/>
    <property type="evidence" value="ECO:0007669"/>
    <property type="project" value="TreeGrafter"/>
</dbReference>
<keyword evidence="2" id="KW-0378">Hydrolase</keyword>
<evidence type="ECO:0000313" key="2">
    <source>
        <dbReference type="EMBL" id="CAG6653187.1"/>
    </source>
</evidence>
<dbReference type="InterPro" id="IPR046346">
    <property type="entry name" value="Aminoacid_DH-like_N_sf"/>
</dbReference>
<dbReference type="GO" id="GO:0004487">
    <property type="term" value="F:methylenetetrahydrofolate dehydrogenase (NAD+) activity"/>
    <property type="evidence" value="ECO:0007669"/>
    <property type="project" value="TreeGrafter"/>
</dbReference>
<feature type="domain" description="Tetrahydrofolate dehydrogenase/cyclohydrolase catalytic" evidence="1">
    <location>
        <begin position="27"/>
        <end position="119"/>
    </location>
</feature>
<dbReference type="SUPFAM" id="SSF53223">
    <property type="entry name" value="Aminoacid dehydrogenase-like, N-terminal domain"/>
    <property type="match status" value="1"/>
</dbReference>
<dbReference type="InterPro" id="IPR020630">
    <property type="entry name" value="THF_DH/CycHdrlase_cat_dom"/>
</dbReference>
<proteinExistence type="predicted"/>
<accession>A0A8D8RRF8</accession>
<evidence type="ECO:0000259" key="1">
    <source>
        <dbReference type="Pfam" id="PF00763"/>
    </source>
</evidence>